<feature type="compositionally biased region" description="Polar residues" evidence="1">
    <location>
        <begin position="772"/>
        <end position="782"/>
    </location>
</feature>
<sequence length="782" mass="87768">MFSTIPLNKMADLALNHQQLLSIDTDKTAVFSQESNAETELSLDIPISDGFNETGPHNLISLSEGSSSFSYEPYSLATFQGLSLSESLKKVMDDSFPFFSDSFQSMSSQLGFNGRNHEDHVEDEVKKSTSASQLGFDGRNHEDRLRNKVKKSSSAMVMDHNGKMAMARSEEQNLLSNEELHLPPGCSVESLDTLDHSDNAEDQTNSKNEISSVLDSESILVLMSKRNASSGTVCEQSHFSRIKFYRNFDDPLGKFLLENLLKQGLQCRTCGKPPEGHFFYYAHHNKQLSIQVRRLPDGKCLPGETEGKLWMWSRCGQCKFQNGSSKSTKRVLISTDARSISFGKFLELNFSNHSSFNSPSSCGHSFHKDFLYFFGSGPMVAVFKYSPVATYSVSLPHQMLDFNSSMRAEFLKEDFKKVHLKGTKLFSEIENSLKALETRYIGVTLNIQGSSKKFSDIEEMLKQEKSQFEVDIQNAVKNGSRDEPAYKLLRLNRLRLELLLELCVWDQRLQSLLSSDLMENESKSIDLQVQEQPQLKEDGTDGEENNGADIKVENCDSLENITGLEIKLIASMEANDFTIKEIPIDGQVEVSRGDDDSFSTSIISDDIARPTVDGINGNESSVHFLMKPRFEVHSDNPDSVGNDQIDGGIPVAVDIEVAGSDSKHQQTTTVLNNLENDNGLIWTPYSVIRHKYMDNLQRSYSQKFESLGQHAAESMAHKLITDEGLRLRIPPGFEDYNMSNLQQNRREPDDDSRPLTKSIEQPAHEEKPRPSSPNHGRNGFSA</sequence>
<proteinExistence type="predicted"/>
<dbReference type="PANTHER" id="PTHR45748:SF4">
    <property type="entry name" value="1-PHOSPHATIDYLINOSITOL-3-PHOSPHATE 5-KINASE FAB1D-RELATED"/>
    <property type="match status" value="1"/>
</dbReference>
<feature type="compositionally biased region" description="Basic and acidic residues" evidence="1">
    <location>
        <begin position="744"/>
        <end position="754"/>
    </location>
</feature>
<dbReference type="EMBL" id="CACTIH010009444">
    <property type="protein sequence ID" value="CAA3031394.1"/>
    <property type="molecule type" value="Genomic_DNA"/>
</dbReference>
<feature type="region of interest" description="Disordered" evidence="1">
    <location>
        <begin position="186"/>
        <end position="209"/>
    </location>
</feature>
<accession>A0A8S0VCM0</accession>
<reference evidence="2 3" key="1">
    <citation type="submission" date="2019-12" db="EMBL/GenBank/DDBJ databases">
        <authorList>
            <person name="Alioto T."/>
            <person name="Alioto T."/>
            <person name="Gomez Garrido J."/>
        </authorList>
    </citation>
    <scope>NUCLEOTIDE SEQUENCE [LARGE SCALE GENOMIC DNA]</scope>
</reference>
<comment type="caution">
    <text evidence="2">The sequence shown here is derived from an EMBL/GenBank/DDBJ whole genome shotgun (WGS) entry which is preliminary data.</text>
</comment>
<evidence type="ECO:0000313" key="2">
    <source>
        <dbReference type="EMBL" id="CAA3031394.1"/>
    </source>
</evidence>
<evidence type="ECO:0000313" key="3">
    <source>
        <dbReference type="Proteomes" id="UP000594638"/>
    </source>
</evidence>
<feature type="compositionally biased region" description="Basic and acidic residues" evidence="1">
    <location>
        <begin position="115"/>
        <end position="127"/>
    </location>
</feature>
<dbReference type="GO" id="GO:0010008">
    <property type="term" value="C:endosome membrane"/>
    <property type="evidence" value="ECO:0007669"/>
    <property type="project" value="TreeGrafter"/>
</dbReference>
<dbReference type="PANTHER" id="PTHR45748">
    <property type="entry name" value="1-PHOSPHATIDYLINOSITOL 3-PHOSPHATE 5-KINASE-RELATED"/>
    <property type="match status" value="1"/>
</dbReference>
<dbReference type="OrthoDB" id="1739924at2759"/>
<dbReference type="AlphaFoldDB" id="A0A8S0VCM0"/>
<feature type="region of interest" description="Disordered" evidence="1">
    <location>
        <begin position="734"/>
        <end position="782"/>
    </location>
</feature>
<dbReference type="GO" id="GO:0046854">
    <property type="term" value="P:phosphatidylinositol phosphate biosynthetic process"/>
    <property type="evidence" value="ECO:0007669"/>
    <property type="project" value="TreeGrafter"/>
</dbReference>
<gene>
    <name evidence="2" type="ORF">OLEA9_A061674</name>
</gene>
<name>A0A8S0VCM0_OLEEU</name>
<organism evidence="2 3">
    <name type="scientific">Olea europaea subsp. europaea</name>
    <dbReference type="NCBI Taxonomy" id="158383"/>
    <lineage>
        <taxon>Eukaryota</taxon>
        <taxon>Viridiplantae</taxon>
        <taxon>Streptophyta</taxon>
        <taxon>Embryophyta</taxon>
        <taxon>Tracheophyta</taxon>
        <taxon>Spermatophyta</taxon>
        <taxon>Magnoliopsida</taxon>
        <taxon>eudicotyledons</taxon>
        <taxon>Gunneridae</taxon>
        <taxon>Pentapetalae</taxon>
        <taxon>asterids</taxon>
        <taxon>lamiids</taxon>
        <taxon>Lamiales</taxon>
        <taxon>Oleaceae</taxon>
        <taxon>Oleeae</taxon>
        <taxon>Olea</taxon>
    </lineage>
</organism>
<protein>
    <submittedName>
        <fullName evidence="2">Uncharacterized protein</fullName>
    </submittedName>
</protein>
<feature type="region of interest" description="Disordered" evidence="1">
    <location>
        <begin position="525"/>
        <end position="548"/>
    </location>
</feature>
<dbReference type="Proteomes" id="UP000594638">
    <property type="component" value="Unassembled WGS sequence"/>
</dbReference>
<feature type="region of interest" description="Disordered" evidence="1">
    <location>
        <begin position="110"/>
        <end position="153"/>
    </location>
</feature>
<keyword evidence="3" id="KW-1185">Reference proteome</keyword>
<evidence type="ECO:0000256" key="1">
    <source>
        <dbReference type="SAM" id="MobiDB-lite"/>
    </source>
</evidence>
<dbReference type="GO" id="GO:0000285">
    <property type="term" value="F:1-phosphatidylinositol-3-phosphate 5-kinase activity"/>
    <property type="evidence" value="ECO:0007669"/>
    <property type="project" value="TreeGrafter"/>
</dbReference>
<dbReference type="Gramene" id="OE9A061674T1">
    <property type="protein sequence ID" value="OE9A061674C1"/>
    <property type="gene ID" value="OE9A061674"/>
</dbReference>